<evidence type="ECO:0000256" key="2">
    <source>
        <dbReference type="ARBA" id="ARBA00004174"/>
    </source>
</evidence>
<keyword evidence="8" id="KW-0492">Microsome</keyword>
<evidence type="ECO:0000313" key="14">
    <source>
        <dbReference type="EMBL" id="CAL1671951.1"/>
    </source>
</evidence>
<evidence type="ECO:0008006" key="16">
    <source>
        <dbReference type="Google" id="ProtNLM"/>
    </source>
</evidence>
<evidence type="ECO:0000256" key="7">
    <source>
        <dbReference type="ARBA" id="ARBA00022824"/>
    </source>
</evidence>
<keyword evidence="12" id="KW-0472">Membrane</keyword>
<keyword evidence="9" id="KW-0560">Oxidoreductase</keyword>
<dbReference type="GO" id="GO:0004497">
    <property type="term" value="F:monooxygenase activity"/>
    <property type="evidence" value="ECO:0007669"/>
    <property type="project" value="UniProtKB-KW"/>
</dbReference>
<sequence length="105" mass="11713">MTAQTFIFFFGGFDSVSTATCFLVHEVATKPDVQNKLREEIDHVLRQPTYEAINNGMKYLDAVVNESLKLYPVAGFLDRLRVKEFDLPLATSDGESITLKPGDAV</sequence>
<evidence type="ECO:0000256" key="9">
    <source>
        <dbReference type="ARBA" id="ARBA00023002"/>
    </source>
</evidence>
<evidence type="ECO:0000256" key="11">
    <source>
        <dbReference type="ARBA" id="ARBA00023033"/>
    </source>
</evidence>
<comment type="subcellular location">
    <subcellularLocation>
        <location evidence="3">Endoplasmic reticulum membrane</location>
        <topology evidence="3">Peripheral membrane protein</topology>
    </subcellularLocation>
    <subcellularLocation>
        <location evidence="2">Microsome membrane</location>
        <topology evidence="2">Peripheral membrane protein</topology>
    </subcellularLocation>
</comment>
<keyword evidence="13" id="KW-0732">Signal</keyword>
<reference evidence="14" key="1">
    <citation type="submission" date="2024-04" db="EMBL/GenBank/DDBJ databases">
        <authorList>
            <consortium name="Molecular Ecology Group"/>
        </authorList>
    </citation>
    <scope>NUCLEOTIDE SEQUENCE</scope>
</reference>
<evidence type="ECO:0000256" key="13">
    <source>
        <dbReference type="SAM" id="SignalP"/>
    </source>
</evidence>
<evidence type="ECO:0000256" key="1">
    <source>
        <dbReference type="ARBA" id="ARBA00001971"/>
    </source>
</evidence>
<organism evidence="14 15">
    <name type="scientific">Lasius platythorax</name>
    <dbReference type="NCBI Taxonomy" id="488582"/>
    <lineage>
        <taxon>Eukaryota</taxon>
        <taxon>Metazoa</taxon>
        <taxon>Ecdysozoa</taxon>
        <taxon>Arthropoda</taxon>
        <taxon>Hexapoda</taxon>
        <taxon>Insecta</taxon>
        <taxon>Pterygota</taxon>
        <taxon>Neoptera</taxon>
        <taxon>Endopterygota</taxon>
        <taxon>Hymenoptera</taxon>
        <taxon>Apocrita</taxon>
        <taxon>Aculeata</taxon>
        <taxon>Formicoidea</taxon>
        <taxon>Formicidae</taxon>
        <taxon>Formicinae</taxon>
        <taxon>Lasius</taxon>
        <taxon>Lasius</taxon>
    </lineage>
</organism>
<keyword evidence="11" id="KW-0503">Monooxygenase</keyword>
<dbReference type="InterPro" id="IPR050476">
    <property type="entry name" value="Insect_CytP450_Detox"/>
</dbReference>
<dbReference type="PANTHER" id="PTHR24292">
    <property type="entry name" value="CYTOCHROME P450"/>
    <property type="match status" value="1"/>
</dbReference>
<keyword evidence="7" id="KW-0256">Endoplasmic reticulum</keyword>
<keyword evidence="15" id="KW-1185">Reference proteome</keyword>
<dbReference type="AlphaFoldDB" id="A0AAV2MYF3"/>
<comment type="similarity">
    <text evidence="4">Belongs to the cytochrome P450 family.</text>
</comment>
<keyword evidence="10" id="KW-0408">Iron</keyword>
<dbReference type="GO" id="GO:0020037">
    <property type="term" value="F:heme binding"/>
    <property type="evidence" value="ECO:0007669"/>
    <property type="project" value="InterPro"/>
</dbReference>
<feature type="signal peptide" evidence="13">
    <location>
        <begin position="1"/>
        <end position="18"/>
    </location>
</feature>
<dbReference type="InterPro" id="IPR001128">
    <property type="entry name" value="Cyt_P450"/>
</dbReference>
<dbReference type="PANTHER" id="PTHR24292:SF54">
    <property type="entry name" value="CYP9F3-RELATED"/>
    <property type="match status" value="1"/>
</dbReference>
<evidence type="ECO:0000256" key="8">
    <source>
        <dbReference type="ARBA" id="ARBA00022848"/>
    </source>
</evidence>
<evidence type="ECO:0000256" key="12">
    <source>
        <dbReference type="ARBA" id="ARBA00023136"/>
    </source>
</evidence>
<dbReference type="Gene3D" id="1.10.630.10">
    <property type="entry name" value="Cytochrome P450"/>
    <property type="match status" value="1"/>
</dbReference>
<evidence type="ECO:0000256" key="4">
    <source>
        <dbReference type="ARBA" id="ARBA00010617"/>
    </source>
</evidence>
<name>A0AAV2MYF3_9HYME</name>
<dbReference type="InterPro" id="IPR036396">
    <property type="entry name" value="Cyt_P450_sf"/>
</dbReference>
<dbReference type="GO" id="GO:0005789">
    <property type="term" value="C:endoplasmic reticulum membrane"/>
    <property type="evidence" value="ECO:0007669"/>
    <property type="project" value="UniProtKB-SubCell"/>
</dbReference>
<proteinExistence type="inferred from homology"/>
<protein>
    <recommendedName>
        <fullName evidence="16">Cytochrome P450</fullName>
    </recommendedName>
</protein>
<dbReference type="Pfam" id="PF00067">
    <property type="entry name" value="p450"/>
    <property type="match status" value="1"/>
</dbReference>
<gene>
    <name evidence="14" type="ORF">LPLAT_LOCUS5364</name>
</gene>
<dbReference type="GO" id="GO:0016705">
    <property type="term" value="F:oxidoreductase activity, acting on paired donors, with incorporation or reduction of molecular oxygen"/>
    <property type="evidence" value="ECO:0007669"/>
    <property type="project" value="InterPro"/>
</dbReference>
<evidence type="ECO:0000256" key="6">
    <source>
        <dbReference type="ARBA" id="ARBA00022723"/>
    </source>
</evidence>
<dbReference type="GO" id="GO:0005506">
    <property type="term" value="F:iron ion binding"/>
    <property type="evidence" value="ECO:0007669"/>
    <property type="project" value="InterPro"/>
</dbReference>
<evidence type="ECO:0000256" key="10">
    <source>
        <dbReference type="ARBA" id="ARBA00023004"/>
    </source>
</evidence>
<accession>A0AAV2MYF3</accession>
<evidence type="ECO:0000313" key="15">
    <source>
        <dbReference type="Proteomes" id="UP001497644"/>
    </source>
</evidence>
<dbReference type="EMBL" id="CAXIPU020000435">
    <property type="protein sequence ID" value="CAL1671951.1"/>
    <property type="molecule type" value="Genomic_DNA"/>
</dbReference>
<comment type="cofactor">
    <cofactor evidence="1">
        <name>heme</name>
        <dbReference type="ChEBI" id="CHEBI:30413"/>
    </cofactor>
</comment>
<dbReference type="Proteomes" id="UP001497644">
    <property type="component" value="Unassembled WGS sequence"/>
</dbReference>
<keyword evidence="6" id="KW-0479">Metal-binding</keyword>
<keyword evidence="5" id="KW-0349">Heme</keyword>
<comment type="caution">
    <text evidence="14">The sequence shown here is derived from an EMBL/GenBank/DDBJ whole genome shotgun (WGS) entry which is preliminary data.</text>
</comment>
<evidence type="ECO:0000256" key="5">
    <source>
        <dbReference type="ARBA" id="ARBA00022617"/>
    </source>
</evidence>
<evidence type="ECO:0000256" key="3">
    <source>
        <dbReference type="ARBA" id="ARBA00004406"/>
    </source>
</evidence>
<dbReference type="SUPFAM" id="SSF48264">
    <property type="entry name" value="Cytochrome P450"/>
    <property type="match status" value="1"/>
</dbReference>
<feature type="chain" id="PRO_5043472274" description="Cytochrome P450" evidence="13">
    <location>
        <begin position="19"/>
        <end position="105"/>
    </location>
</feature>